<evidence type="ECO:0000256" key="4">
    <source>
        <dbReference type="ARBA" id="ARBA00011245"/>
    </source>
</evidence>
<accession>A0A8J8FE21</accession>
<dbReference type="InterPro" id="IPR011013">
    <property type="entry name" value="Gal_mutarotase_sf_dom"/>
</dbReference>
<dbReference type="SUPFAM" id="SSF49785">
    <property type="entry name" value="Galactose-binding domain-like"/>
    <property type="match status" value="1"/>
</dbReference>
<evidence type="ECO:0000313" key="13">
    <source>
        <dbReference type="EMBL" id="NNV56340.1"/>
    </source>
</evidence>
<dbReference type="InterPro" id="IPR013783">
    <property type="entry name" value="Ig-like_fold"/>
</dbReference>
<keyword evidence="8 10" id="KW-0326">Glycosidase</keyword>
<protein>
    <recommendedName>
        <fullName evidence="5 10">Beta-galactosidase</fullName>
        <ecNumber evidence="5 10">3.2.1.23</ecNumber>
    </recommendedName>
    <alternativeName>
        <fullName evidence="9 10">Lactase</fullName>
    </alternativeName>
</protein>
<keyword evidence="11" id="KW-0732">Signal</keyword>
<dbReference type="GO" id="GO:0005990">
    <property type="term" value="P:lactose catabolic process"/>
    <property type="evidence" value="ECO:0007669"/>
    <property type="project" value="TreeGrafter"/>
</dbReference>
<name>A0A8J8FE21_9BACT</name>
<evidence type="ECO:0000256" key="8">
    <source>
        <dbReference type="ARBA" id="ARBA00023295"/>
    </source>
</evidence>
<comment type="caution">
    <text evidence="13">The sequence shown here is derived from an EMBL/GenBank/DDBJ whole genome shotgun (WGS) entry which is preliminary data.</text>
</comment>
<feature type="chain" id="PRO_5035196464" description="Beta-galactosidase" evidence="11">
    <location>
        <begin position="20"/>
        <end position="1041"/>
    </location>
</feature>
<proteinExistence type="inferred from homology"/>
<dbReference type="PANTHER" id="PTHR46323">
    <property type="entry name" value="BETA-GALACTOSIDASE"/>
    <property type="match status" value="1"/>
</dbReference>
<evidence type="ECO:0000259" key="12">
    <source>
        <dbReference type="SMART" id="SM01038"/>
    </source>
</evidence>
<gene>
    <name evidence="13" type="ORF">GD597_12790</name>
</gene>
<evidence type="ECO:0000256" key="7">
    <source>
        <dbReference type="ARBA" id="ARBA00022837"/>
    </source>
</evidence>
<dbReference type="Pfam" id="PF02929">
    <property type="entry name" value="Bgal_small_N"/>
    <property type="match status" value="1"/>
</dbReference>
<comment type="catalytic activity">
    <reaction evidence="1 10">
        <text>Hydrolysis of terminal non-reducing beta-D-galactose residues in beta-D-galactosides.</text>
        <dbReference type="EC" id="3.2.1.23"/>
    </reaction>
</comment>
<dbReference type="EMBL" id="WHPF01000008">
    <property type="protein sequence ID" value="NNV56340.1"/>
    <property type="molecule type" value="Genomic_DNA"/>
</dbReference>
<dbReference type="Proteomes" id="UP000598971">
    <property type="component" value="Unassembled WGS sequence"/>
</dbReference>
<dbReference type="EC" id="3.2.1.23" evidence="5 10"/>
<dbReference type="Pfam" id="PF02837">
    <property type="entry name" value="Glyco_hydro_2_N"/>
    <property type="match status" value="1"/>
</dbReference>
<dbReference type="InterPro" id="IPR004199">
    <property type="entry name" value="B-gal_small/dom_5"/>
</dbReference>
<dbReference type="PRINTS" id="PR00132">
    <property type="entry name" value="GLHYDRLASE2"/>
</dbReference>
<evidence type="ECO:0000256" key="2">
    <source>
        <dbReference type="ARBA" id="ARBA00001913"/>
    </source>
</evidence>
<dbReference type="FunFam" id="3.20.20.80:FF:000121">
    <property type="entry name" value="Beta-galactosidase"/>
    <property type="match status" value="1"/>
</dbReference>
<keyword evidence="6 10" id="KW-0378">Hydrolase</keyword>
<evidence type="ECO:0000256" key="1">
    <source>
        <dbReference type="ARBA" id="ARBA00001412"/>
    </source>
</evidence>
<dbReference type="Pfam" id="PF02836">
    <property type="entry name" value="Glyco_hydro_2_C"/>
    <property type="match status" value="1"/>
</dbReference>
<dbReference type="GO" id="GO:0004565">
    <property type="term" value="F:beta-galactosidase activity"/>
    <property type="evidence" value="ECO:0007669"/>
    <property type="project" value="UniProtKB-EC"/>
</dbReference>
<evidence type="ECO:0000256" key="6">
    <source>
        <dbReference type="ARBA" id="ARBA00022801"/>
    </source>
</evidence>
<organism evidence="13 14">
    <name type="scientific">Limnovirga soli</name>
    <dbReference type="NCBI Taxonomy" id="2656915"/>
    <lineage>
        <taxon>Bacteria</taxon>
        <taxon>Pseudomonadati</taxon>
        <taxon>Bacteroidota</taxon>
        <taxon>Chitinophagia</taxon>
        <taxon>Chitinophagales</taxon>
        <taxon>Chitinophagaceae</taxon>
        <taxon>Limnovirga</taxon>
    </lineage>
</organism>
<dbReference type="PROSITE" id="PS00719">
    <property type="entry name" value="GLYCOSYL_HYDROL_F2_1"/>
    <property type="match status" value="1"/>
</dbReference>
<dbReference type="GO" id="GO:0030246">
    <property type="term" value="F:carbohydrate binding"/>
    <property type="evidence" value="ECO:0007669"/>
    <property type="project" value="InterPro"/>
</dbReference>
<dbReference type="InterPro" id="IPR008979">
    <property type="entry name" value="Galactose-bd-like_sf"/>
</dbReference>
<dbReference type="RefSeq" id="WP_171608279.1">
    <property type="nucleotide sequence ID" value="NZ_WHPF01000008.1"/>
</dbReference>
<evidence type="ECO:0000256" key="5">
    <source>
        <dbReference type="ARBA" id="ARBA00012756"/>
    </source>
</evidence>
<dbReference type="SUPFAM" id="SSF49303">
    <property type="entry name" value="beta-Galactosidase/glucuronidase domain"/>
    <property type="match status" value="2"/>
</dbReference>
<dbReference type="Gene3D" id="3.20.20.80">
    <property type="entry name" value="Glycosidases"/>
    <property type="match status" value="1"/>
</dbReference>
<dbReference type="InterPro" id="IPR032312">
    <property type="entry name" value="LacZ_4"/>
</dbReference>
<keyword evidence="14" id="KW-1185">Reference proteome</keyword>
<sequence>MKKILSLLIAVNCTIIVFAQPHYDALFENPAIQEINRMPMRANYFPYENEALAAKGDTAHSNRYLSINGMWKFMWVKNPALLPQDFYSLQYNASSWGEFPVPANWEFKGFGTPIYTNIPYEFSPKKPNPPDIPDSIDQPTAGYRKSFMLPVQWKGMKVYLHLGAVKSAFRLYVNGKEVGLGKDSKLESEFDITDYVKEGDNLIAMEVRRWTDGSYLECQDMWRLSGISRDCYLYARPQTHLYDYFAKPSLTNQFKDGNLDIEVQAWNESTEAKNNYAVQVKLIDENGVVIIDTLQKTFGLKRINGSKTELHFHNQFAGAKAWTAEIPTLYTLQICLLNEKKIPVEVINKKIGFRNVEIKNGQLLVNGKAIYIKGVNRHESDPYSNQVISRERMLQDITEMKKMNINAVRNSHYPDDDYWYDLCNEYGLYMVDEANIESHGMGYDIDKTLANNPVWEQAHLIRMKRMVLRDKNNPCIIMWSMGNEAGNGYNFYQGYHLIKGMDASRPIHYERAELEWNSDVYCPMYPSPNELVRYATNNPTKPLIMCEYAHAMGNTDGNFKEYWDIIERYPSLQGGFIWDWVDQGMYLEKNGKQVWGYGGDWGPPGTPSDNNFLCNGLVNPIRSWNPHAYEVRKVYQYIKMNLQNDKKTVDIKNTYSFKSLDNFYYTWQLLKQGKEIASGNLAVQSLAPGQTVSIQIPYTLPTANDEYYLRVTAITKADEGLIKANTPLAWDEFKLTERTNFAYSPSAKKINQATMPDGSLQLSNKSFTAAFDKNGNFISFKLGNKTIFNKGPQINFWRPPNDNDFGAGLQKRMFEWKDAGNNAVLTSMKASTQNAEGWLIVTVEKTLLNGDASLTQEFAFDGTGAIKVTNTFNAIKGKHTMLFKFGNHLQLTVDLINVEWYGRGPVENYWDRKAAAFIGDYNGLIKDQYYPYIRPQESGNKTDIRWAKLTRKDGTGIMIAATDTLLNLNVLPYAPDQLYPGPEKLQTHSGELEYDASIHLDIDLQQMGVGGINSWGEWPLDKYRLPYTKYVYSYLILPISK</sequence>
<dbReference type="InterPro" id="IPR006104">
    <property type="entry name" value="Glyco_hydro_2_N"/>
</dbReference>
<evidence type="ECO:0000256" key="9">
    <source>
        <dbReference type="ARBA" id="ARBA00032230"/>
    </source>
</evidence>
<dbReference type="InterPro" id="IPR006103">
    <property type="entry name" value="Glyco_hydro_2_cat"/>
</dbReference>
<dbReference type="GO" id="GO:0009341">
    <property type="term" value="C:beta-galactosidase complex"/>
    <property type="evidence" value="ECO:0007669"/>
    <property type="project" value="InterPro"/>
</dbReference>
<feature type="signal peptide" evidence="11">
    <location>
        <begin position="1"/>
        <end position="19"/>
    </location>
</feature>
<reference evidence="13" key="1">
    <citation type="submission" date="2019-10" db="EMBL/GenBank/DDBJ databases">
        <title>Draft genome sequence of Panacibacter sp. KCS-6.</title>
        <authorList>
            <person name="Yim K.J."/>
        </authorList>
    </citation>
    <scope>NUCLEOTIDE SEQUENCE</scope>
    <source>
        <strain evidence="13">KCS-6</strain>
    </source>
</reference>
<dbReference type="Gene3D" id="2.60.120.260">
    <property type="entry name" value="Galactose-binding domain-like"/>
    <property type="match status" value="1"/>
</dbReference>
<dbReference type="Gene3D" id="2.60.40.10">
    <property type="entry name" value="Immunoglobulins"/>
    <property type="match status" value="2"/>
</dbReference>
<dbReference type="InterPro" id="IPR006101">
    <property type="entry name" value="Glyco_hydro_2"/>
</dbReference>
<dbReference type="InterPro" id="IPR014718">
    <property type="entry name" value="GH-type_carb-bd"/>
</dbReference>
<evidence type="ECO:0000256" key="10">
    <source>
        <dbReference type="RuleBase" id="RU361154"/>
    </source>
</evidence>
<dbReference type="AlphaFoldDB" id="A0A8J8FE21"/>
<keyword evidence="7" id="KW-0106">Calcium</keyword>
<comment type="subunit">
    <text evidence="4">Monomer.</text>
</comment>
<dbReference type="InterPro" id="IPR050347">
    <property type="entry name" value="Bact_Beta-galactosidase"/>
</dbReference>
<evidence type="ECO:0000256" key="3">
    <source>
        <dbReference type="ARBA" id="ARBA00007401"/>
    </source>
</evidence>
<evidence type="ECO:0000313" key="14">
    <source>
        <dbReference type="Proteomes" id="UP000598971"/>
    </source>
</evidence>
<dbReference type="InterPro" id="IPR006102">
    <property type="entry name" value="Ig-like_GH2"/>
</dbReference>
<comment type="cofactor">
    <cofactor evidence="2">
        <name>Ca(2+)</name>
        <dbReference type="ChEBI" id="CHEBI:29108"/>
    </cofactor>
</comment>
<evidence type="ECO:0000256" key="11">
    <source>
        <dbReference type="SAM" id="SignalP"/>
    </source>
</evidence>
<dbReference type="Gene3D" id="2.70.98.10">
    <property type="match status" value="1"/>
</dbReference>
<dbReference type="SUPFAM" id="SSF51445">
    <property type="entry name" value="(Trans)glycosidases"/>
    <property type="match status" value="1"/>
</dbReference>
<dbReference type="SMART" id="SM01038">
    <property type="entry name" value="Bgal_small_N"/>
    <property type="match status" value="1"/>
</dbReference>
<dbReference type="SUPFAM" id="SSF74650">
    <property type="entry name" value="Galactose mutarotase-like"/>
    <property type="match status" value="1"/>
</dbReference>
<dbReference type="InterPro" id="IPR017853">
    <property type="entry name" value="GH"/>
</dbReference>
<dbReference type="PANTHER" id="PTHR46323:SF2">
    <property type="entry name" value="BETA-GALACTOSIDASE"/>
    <property type="match status" value="1"/>
</dbReference>
<dbReference type="Pfam" id="PF00703">
    <property type="entry name" value="Glyco_hydro_2"/>
    <property type="match status" value="1"/>
</dbReference>
<dbReference type="InterPro" id="IPR036156">
    <property type="entry name" value="Beta-gal/glucu_dom_sf"/>
</dbReference>
<feature type="domain" description="Beta galactosidase small chain/" evidence="12">
    <location>
        <begin position="761"/>
        <end position="1037"/>
    </location>
</feature>
<comment type="similarity">
    <text evidence="3 10">Belongs to the glycosyl hydrolase 2 family.</text>
</comment>
<dbReference type="InterPro" id="IPR023230">
    <property type="entry name" value="Glyco_hydro_2_CS"/>
</dbReference>
<dbReference type="Pfam" id="PF16353">
    <property type="entry name" value="LacZ_4"/>
    <property type="match status" value="1"/>
</dbReference>